<dbReference type="Pfam" id="PF13356">
    <property type="entry name" value="Arm-DNA-bind_3"/>
    <property type="match status" value="1"/>
</dbReference>
<keyword evidence="2" id="KW-0238">DNA-binding</keyword>
<reference evidence="2 3" key="1">
    <citation type="submission" date="2024-01" db="EMBL/GenBank/DDBJ databases">
        <title>The diversity of rhizobia nodulating Mimosa spp. in eleven states of Brazil covering several biomes is determined by host plant, location, and edaphic factors.</title>
        <authorList>
            <person name="Rouws L."/>
            <person name="Barauna A."/>
            <person name="Beukes C."/>
            <person name="De Faria S.M."/>
            <person name="Gross E."/>
            <person name="Dos Reis Junior F.B."/>
            <person name="Simon M."/>
            <person name="Maluk M."/>
            <person name="Odee D.W."/>
            <person name="Kenicer G."/>
            <person name="Young J.P.W."/>
            <person name="Reis V.M."/>
            <person name="Zilli J."/>
            <person name="James E.K."/>
        </authorList>
    </citation>
    <scope>NUCLEOTIDE SEQUENCE [LARGE SCALE GENOMIC DNA]</scope>
    <source>
        <strain evidence="2 3">JPY530</strain>
    </source>
</reference>
<feature type="domain" description="Integrase DNA-binding" evidence="1">
    <location>
        <begin position="29"/>
        <end position="95"/>
    </location>
</feature>
<evidence type="ECO:0000313" key="2">
    <source>
        <dbReference type="EMBL" id="MEM5340155.1"/>
    </source>
</evidence>
<organism evidence="2 3">
    <name type="scientific">Paraburkholderia azotifigens</name>
    <dbReference type="NCBI Taxonomy" id="2057004"/>
    <lineage>
        <taxon>Bacteria</taxon>
        <taxon>Pseudomonadati</taxon>
        <taxon>Pseudomonadota</taxon>
        <taxon>Betaproteobacteria</taxon>
        <taxon>Burkholderiales</taxon>
        <taxon>Burkholderiaceae</taxon>
        <taxon>Paraburkholderia</taxon>
    </lineage>
</organism>
<evidence type="ECO:0000313" key="3">
    <source>
        <dbReference type="Proteomes" id="UP001481677"/>
    </source>
</evidence>
<name>A0ABU9QZG0_9BURK</name>
<comment type="caution">
    <text evidence="2">The sequence shown here is derived from an EMBL/GenBank/DDBJ whole genome shotgun (WGS) entry which is preliminary data.</text>
</comment>
<dbReference type="InterPro" id="IPR038488">
    <property type="entry name" value="Integrase_DNA-bd_sf"/>
</dbReference>
<dbReference type="InterPro" id="IPR025166">
    <property type="entry name" value="Integrase_DNA_bind_dom"/>
</dbReference>
<dbReference type="RefSeq" id="WP_342958748.1">
    <property type="nucleotide sequence ID" value="NZ_JAZHFZ010000009.1"/>
</dbReference>
<evidence type="ECO:0000259" key="1">
    <source>
        <dbReference type="Pfam" id="PF13356"/>
    </source>
</evidence>
<sequence>MANQRSNRELIRRLEAERKAKKTAGEQVKVRGIYDDQQRGFGVRMSVKGTISFVYRWTMPDGSQKRIVIGGASMTVEDARRALTKLIAHTDHKVDDNSVCATKHERRVADA</sequence>
<dbReference type="EMBL" id="JAZHGA010000006">
    <property type="protein sequence ID" value="MEM5340155.1"/>
    <property type="molecule type" value="Genomic_DNA"/>
</dbReference>
<accession>A0ABU9QZG0</accession>
<keyword evidence="3" id="KW-1185">Reference proteome</keyword>
<protein>
    <submittedName>
        <fullName evidence="2">Integrase arm-type DNA-binding domain-containing protein</fullName>
    </submittedName>
</protein>
<dbReference type="Gene3D" id="3.30.160.390">
    <property type="entry name" value="Integrase, DNA-binding domain"/>
    <property type="match status" value="1"/>
</dbReference>
<gene>
    <name evidence="2" type="ORF">V4C56_10990</name>
</gene>
<dbReference type="Proteomes" id="UP001481677">
    <property type="component" value="Unassembled WGS sequence"/>
</dbReference>
<dbReference type="GO" id="GO:0003677">
    <property type="term" value="F:DNA binding"/>
    <property type="evidence" value="ECO:0007669"/>
    <property type="project" value="UniProtKB-KW"/>
</dbReference>
<proteinExistence type="predicted"/>